<dbReference type="RefSeq" id="WP_251799920.1">
    <property type="nucleotide sequence ID" value="NZ_JAMQOL010000029.1"/>
</dbReference>
<dbReference type="SUPFAM" id="SSF53254">
    <property type="entry name" value="Phosphoglycerate mutase-like"/>
    <property type="match status" value="1"/>
</dbReference>
<evidence type="ECO:0000313" key="2">
    <source>
        <dbReference type="Proteomes" id="UP001523216"/>
    </source>
</evidence>
<dbReference type="Gene3D" id="3.40.50.1240">
    <property type="entry name" value="Phosphoglycerate mutase-like"/>
    <property type="match status" value="1"/>
</dbReference>
<dbReference type="InterPro" id="IPR029033">
    <property type="entry name" value="His_PPase_superfam"/>
</dbReference>
<comment type="caution">
    <text evidence="1">The sequence shown here is derived from an EMBL/GenBank/DDBJ whole genome shotgun (WGS) entry which is preliminary data.</text>
</comment>
<evidence type="ECO:0000313" key="1">
    <source>
        <dbReference type="EMBL" id="MCM4080112.1"/>
    </source>
</evidence>
<keyword evidence="2" id="KW-1185">Reference proteome</keyword>
<accession>A0ABT0Y294</accession>
<organism evidence="1 2">
    <name type="scientific">Paractinoplanes hotanensis</name>
    <dbReference type="NCBI Taxonomy" id="2906497"/>
    <lineage>
        <taxon>Bacteria</taxon>
        <taxon>Bacillati</taxon>
        <taxon>Actinomycetota</taxon>
        <taxon>Actinomycetes</taxon>
        <taxon>Micromonosporales</taxon>
        <taxon>Micromonosporaceae</taxon>
        <taxon>Paractinoplanes</taxon>
    </lineage>
</organism>
<dbReference type="Pfam" id="PF00300">
    <property type="entry name" value="His_Phos_1"/>
    <property type="match status" value="1"/>
</dbReference>
<protein>
    <submittedName>
        <fullName evidence="1">Histidine phosphatase family protein</fullName>
    </submittedName>
</protein>
<gene>
    <name evidence="1" type="ORF">LXN57_21255</name>
</gene>
<sequence length="186" mass="19640">MSGGTDPRASRPARWAVAVAMRVILVRHAMPEADPARPPHLWRLGASGAAGARALSLPPGAWLVASTEPKAAETLQVATAGGHVLEDAGFDEVRRPHEWRDDHRERARAYVEGATPAGWEPRQQVAARFTAAVARHAARAGGGPLVVGTHGMALTTWLAAHQLITGPPGSFWAALAFPDVVTVDLP</sequence>
<reference evidence="1 2" key="1">
    <citation type="submission" date="2022-06" db="EMBL/GenBank/DDBJ databases">
        <title>Actinoplanes abujensis sp. nov., isolated from Nigerian arid soil.</title>
        <authorList>
            <person name="Ding P."/>
        </authorList>
    </citation>
    <scope>NUCLEOTIDE SEQUENCE [LARGE SCALE GENOMIC DNA]</scope>
    <source>
        <strain evidence="2">TRM88002</strain>
    </source>
</reference>
<name>A0ABT0Y294_9ACTN</name>
<proteinExistence type="predicted"/>
<dbReference type="InterPro" id="IPR013078">
    <property type="entry name" value="His_Pase_superF_clade-1"/>
</dbReference>
<dbReference type="Proteomes" id="UP001523216">
    <property type="component" value="Unassembled WGS sequence"/>
</dbReference>
<dbReference type="EMBL" id="JAMQOL010000029">
    <property type="protein sequence ID" value="MCM4080112.1"/>
    <property type="molecule type" value="Genomic_DNA"/>
</dbReference>